<comment type="caution">
    <text evidence="2">The sequence shown here is derived from an EMBL/GenBank/DDBJ whole genome shotgun (WGS) entry which is preliminary data.</text>
</comment>
<dbReference type="OrthoDB" id="2261340at2759"/>
<gene>
    <name evidence="2" type="ORF">CU097_005090</name>
</gene>
<dbReference type="Proteomes" id="UP000252139">
    <property type="component" value="Unassembled WGS sequence"/>
</dbReference>
<proteinExistence type="predicted"/>
<feature type="region of interest" description="Disordered" evidence="1">
    <location>
        <begin position="289"/>
        <end position="319"/>
    </location>
</feature>
<protein>
    <submittedName>
        <fullName evidence="2">Uncharacterized protein</fullName>
    </submittedName>
</protein>
<sequence>MSDISSNSHISLSTQAKSEIEELDQTEFVVNATVAKKFTAIMESSRSVKDKLDEIEEVRANNSTDRAQKEVFRFINYSEEDFKLKFWVHILEEVFGYSNIHLNWGDTVPGSLSKTNVASKMDLRISAAFSSSFDYSMIEFAKECTSRKYYLDKLKLVLMSKLHLNSLMQSLQAELTSLHIPFMQIMGFECHLLHLFLVKPKQYALKQVATISYPITKDSIEEGDIEKLIDTLAYVKESALEMKAKISSNMTSRHTNKISNLLGKSSKCKTDAWTTAVRWPDMSVLEVDSNWVTDNGEDYEDEDEEDEEKDDEECDNEEL</sequence>
<evidence type="ECO:0000313" key="2">
    <source>
        <dbReference type="EMBL" id="RCH81656.1"/>
    </source>
</evidence>
<evidence type="ECO:0000313" key="3">
    <source>
        <dbReference type="Proteomes" id="UP000252139"/>
    </source>
</evidence>
<reference evidence="2 3" key="1">
    <citation type="journal article" date="2018" name="G3 (Bethesda)">
        <title>Phylogenetic and Phylogenomic Definition of Rhizopus Species.</title>
        <authorList>
            <person name="Gryganskyi A.P."/>
            <person name="Golan J."/>
            <person name="Dolatabadi S."/>
            <person name="Mondo S."/>
            <person name="Robb S."/>
            <person name="Idnurm A."/>
            <person name="Muszewska A."/>
            <person name="Steczkiewicz K."/>
            <person name="Masonjones S."/>
            <person name="Liao H.L."/>
            <person name="Gajdeczka M.T."/>
            <person name="Anike F."/>
            <person name="Vuek A."/>
            <person name="Anishchenko I.M."/>
            <person name="Voigt K."/>
            <person name="de Hoog G.S."/>
            <person name="Smith M.E."/>
            <person name="Heitman J."/>
            <person name="Vilgalys R."/>
            <person name="Stajich J.E."/>
        </authorList>
    </citation>
    <scope>NUCLEOTIDE SEQUENCE [LARGE SCALE GENOMIC DNA]</scope>
    <source>
        <strain evidence="2 3">CBS 357.93</strain>
    </source>
</reference>
<dbReference type="EMBL" id="PJQL01003341">
    <property type="protein sequence ID" value="RCH81656.1"/>
    <property type="molecule type" value="Genomic_DNA"/>
</dbReference>
<dbReference type="AlphaFoldDB" id="A0A367IVL4"/>
<name>A0A367IVL4_RHIAZ</name>
<keyword evidence="3" id="KW-1185">Reference proteome</keyword>
<organism evidence="2 3">
    <name type="scientific">Rhizopus azygosporus</name>
    <name type="common">Rhizopus microsporus var. azygosporus</name>
    <dbReference type="NCBI Taxonomy" id="86630"/>
    <lineage>
        <taxon>Eukaryota</taxon>
        <taxon>Fungi</taxon>
        <taxon>Fungi incertae sedis</taxon>
        <taxon>Mucoromycota</taxon>
        <taxon>Mucoromycotina</taxon>
        <taxon>Mucoromycetes</taxon>
        <taxon>Mucorales</taxon>
        <taxon>Mucorineae</taxon>
        <taxon>Rhizopodaceae</taxon>
        <taxon>Rhizopus</taxon>
    </lineage>
</organism>
<feature type="non-terminal residue" evidence="2">
    <location>
        <position position="319"/>
    </location>
</feature>
<evidence type="ECO:0000256" key="1">
    <source>
        <dbReference type="SAM" id="MobiDB-lite"/>
    </source>
</evidence>
<feature type="compositionally biased region" description="Acidic residues" evidence="1">
    <location>
        <begin position="295"/>
        <end position="319"/>
    </location>
</feature>
<accession>A0A367IVL4</accession>